<comment type="caution">
    <text evidence="10">Lacks conserved residue(s) required for the propagation of feature annotation.</text>
</comment>
<dbReference type="Pfam" id="PF00999">
    <property type="entry name" value="Na_H_Exchanger"/>
    <property type="match status" value="1"/>
</dbReference>
<dbReference type="PANTHER" id="PTHR10110">
    <property type="entry name" value="SODIUM/HYDROGEN EXCHANGER"/>
    <property type="match status" value="1"/>
</dbReference>
<keyword evidence="7 10" id="KW-0406">Ion transport</keyword>
<keyword evidence="4 10" id="KW-0812">Transmembrane</keyword>
<dbReference type="OrthoDB" id="57886at2"/>
<dbReference type="GO" id="GO:0098719">
    <property type="term" value="P:sodium ion import across plasma membrane"/>
    <property type="evidence" value="ECO:0007669"/>
    <property type="project" value="TreeGrafter"/>
</dbReference>
<dbReference type="NCBIfam" id="TIGR00831">
    <property type="entry name" value="a_cpa1"/>
    <property type="match status" value="1"/>
</dbReference>
<evidence type="ECO:0000256" key="3">
    <source>
        <dbReference type="ARBA" id="ARBA00022475"/>
    </source>
</evidence>
<evidence type="ECO:0000256" key="10">
    <source>
        <dbReference type="RuleBase" id="RU366002"/>
    </source>
</evidence>
<evidence type="ECO:0000256" key="9">
    <source>
        <dbReference type="ARBA" id="ARBA00023201"/>
    </source>
</evidence>
<comment type="subcellular location">
    <subcellularLocation>
        <location evidence="1 10">Cell membrane</location>
        <topology evidence="1 10">Multi-pass membrane protein</topology>
    </subcellularLocation>
</comment>
<evidence type="ECO:0000256" key="8">
    <source>
        <dbReference type="ARBA" id="ARBA00023136"/>
    </source>
</evidence>
<proteinExistence type="inferred from homology"/>
<evidence type="ECO:0000313" key="13">
    <source>
        <dbReference type="Proteomes" id="UP000183263"/>
    </source>
</evidence>
<evidence type="ECO:0000256" key="7">
    <source>
        <dbReference type="ARBA" id="ARBA00023065"/>
    </source>
</evidence>
<feature type="transmembrane region" description="Helical" evidence="10">
    <location>
        <begin position="179"/>
        <end position="201"/>
    </location>
</feature>
<dbReference type="GO" id="GO:0051453">
    <property type="term" value="P:regulation of intracellular pH"/>
    <property type="evidence" value="ECO:0007669"/>
    <property type="project" value="TreeGrafter"/>
</dbReference>
<dbReference type="Gene3D" id="6.10.140.1330">
    <property type="match status" value="1"/>
</dbReference>
<evidence type="ECO:0000256" key="6">
    <source>
        <dbReference type="ARBA" id="ARBA00023053"/>
    </source>
</evidence>
<feature type="transmembrane region" description="Helical" evidence="10">
    <location>
        <begin position="150"/>
        <end position="173"/>
    </location>
</feature>
<keyword evidence="3 10" id="KW-1003">Cell membrane</keyword>
<reference evidence="12 13" key="1">
    <citation type="submission" date="2016-10" db="EMBL/GenBank/DDBJ databases">
        <authorList>
            <person name="de Groot N.N."/>
        </authorList>
    </citation>
    <scope>NUCLEOTIDE SEQUENCE [LARGE SCALE GENOMIC DNA]</scope>
    <source>
        <strain evidence="12 13">DSM 44892</strain>
    </source>
</reference>
<dbReference type="RefSeq" id="WP_072736029.1">
    <property type="nucleotide sequence ID" value="NZ_CP048813.1"/>
</dbReference>
<dbReference type="GO" id="GO:0015385">
    <property type="term" value="F:sodium:proton antiporter activity"/>
    <property type="evidence" value="ECO:0007669"/>
    <property type="project" value="InterPro"/>
</dbReference>
<gene>
    <name evidence="12" type="ORF">SAMN05444695_101476</name>
</gene>
<keyword evidence="9 10" id="KW-0739">Sodium transport</keyword>
<dbReference type="PANTHER" id="PTHR10110:SF86">
    <property type="entry name" value="SODIUM_HYDROGEN EXCHANGER 7"/>
    <property type="match status" value="1"/>
</dbReference>
<feature type="transmembrane region" description="Helical" evidence="10">
    <location>
        <begin position="300"/>
        <end position="323"/>
    </location>
</feature>
<evidence type="ECO:0000256" key="2">
    <source>
        <dbReference type="ARBA" id="ARBA00022448"/>
    </source>
</evidence>
<protein>
    <submittedName>
        <fullName evidence="12">Monovalent cation:H+ antiporter, CPA1 family</fullName>
    </submittedName>
</protein>
<feature type="transmembrane region" description="Helical" evidence="10">
    <location>
        <begin position="110"/>
        <end position="129"/>
    </location>
</feature>
<keyword evidence="5 10" id="KW-1133">Transmembrane helix</keyword>
<keyword evidence="13" id="KW-1185">Reference proteome</keyword>
<dbReference type="InterPro" id="IPR004705">
    <property type="entry name" value="Cation/H_exchanger_CPA1_bac"/>
</dbReference>
<keyword evidence="8 10" id="KW-0472">Membrane</keyword>
<feature type="transmembrane region" description="Helical" evidence="10">
    <location>
        <begin position="82"/>
        <end position="104"/>
    </location>
</feature>
<comment type="function">
    <text evidence="10">Na(+)/H(+) antiporter that extrudes sodium in exchange for external protons.</text>
</comment>
<dbReference type="EMBL" id="FNDN01000001">
    <property type="protein sequence ID" value="SDH22072.1"/>
    <property type="molecule type" value="Genomic_DNA"/>
</dbReference>
<dbReference type="AlphaFoldDB" id="A0A1G8AM12"/>
<dbReference type="InterPro" id="IPR018422">
    <property type="entry name" value="Cation/H_exchanger_CPA1"/>
</dbReference>
<evidence type="ECO:0000256" key="1">
    <source>
        <dbReference type="ARBA" id="ARBA00004651"/>
    </source>
</evidence>
<keyword evidence="6 10" id="KW-0915">Sodium</keyword>
<evidence type="ECO:0000313" key="12">
    <source>
        <dbReference type="EMBL" id="SDH22072.1"/>
    </source>
</evidence>
<name>A0A1G8AM12_9NOCA</name>
<evidence type="ECO:0000256" key="4">
    <source>
        <dbReference type="ARBA" id="ARBA00022692"/>
    </source>
</evidence>
<feature type="domain" description="Cation/H+ exchanger transmembrane" evidence="11">
    <location>
        <begin position="10"/>
        <end position="401"/>
    </location>
</feature>
<dbReference type="InterPro" id="IPR006153">
    <property type="entry name" value="Cation/H_exchanger_TM"/>
</dbReference>
<dbReference type="Proteomes" id="UP000183263">
    <property type="component" value="Unassembled WGS sequence"/>
</dbReference>
<organism evidence="12 13">
    <name type="scientific">Rhodococcus triatomae</name>
    <dbReference type="NCBI Taxonomy" id="300028"/>
    <lineage>
        <taxon>Bacteria</taxon>
        <taxon>Bacillati</taxon>
        <taxon>Actinomycetota</taxon>
        <taxon>Actinomycetes</taxon>
        <taxon>Mycobacteriales</taxon>
        <taxon>Nocardiaceae</taxon>
        <taxon>Rhodococcus</taxon>
    </lineage>
</organism>
<evidence type="ECO:0000256" key="5">
    <source>
        <dbReference type="ARBA" id="ARBA00022989"/>
    </source>
</evidence>
<feature type="transmembrane region" description="Helical" evidence="10">
    <location>
        <begin position="53"/>
        <end position="70"/>
    </location>
</feature>
<sequence length="543" mass="58009">MHGALILLVVLAAIAVTTLARRLDLQVPLVLVALGSAASFLPGLPRLELSPEVILGVVLPPLLYSAALRFSTQTLRRHLGHILRLGIVTVLVTAFAVAFFAHWLIPGLTLGAAVVLGAVVAPTDAVSAVSVGRRLGLPRRVLAVLTGEGLVNDASALTLFTVAVAGVVGARVFEHPVIFFGYEVLGGIAVGAAFALVVGAVRARMRDPSLETVLGLMLPFAAYLAAEEIEVSGVLAVVTAGVVMGHRSAGESVTTRLQERSVWSSLDQLLEMFVFAYMGLQFKWVIEDVRDSGLSVTRVFLYALAVLAVVMAVRPGWLMLHWFRRHIGLTAWPARGLGWRETLVVSWAGMRGVVTLAAAAGVPVTLADGTPFPGREIIQTVAFVVAVGTLLIQGATMPALIRVLRVADPHEEQRYEEQFHVARDIAVAAGEEELDARARVRPDDVPVAAFDDAVDRARRSLRARRAAQDAEEAPDGSGVAAPGGTGVAALLAVLRRDILRAERAALVHARDCGILDDEVLRSVLESLDLDAAAAEERVRRRWW</sequence>
<dbReference type="GO" id="GO:0015386">
    <property type="term" value="F:potassium:proton antiporter activity"/>
    <property type="evidence" value="ECO:0007669"/>
    <property type="project" value="TreeGrafter"/>
</dbReference>
<keyword evidence="10" id="KW-0050">Antiport</keyword>
<evidence type="ECO:0000259" key="11">
    <source>
        <dbReference type="Pfam" id="PF00999"/>
    </source>
</evidence>
<dbReference type="GO" id="GO:0005886">
    <property type="term" value="C:plasma membrane"/>
    <property type="evidence" value="ECO:0007669"/>
    <property type="project" value="UniProtKB-SubCell"/>
</dbReference>
<keyword evidence="2 10" id="KW-0813">Transport</keyword>
<comment type="similarity">
    <text evidence="10">Belongs to the monovalent cation:proton antiporter 1 (CPA1) transporter (TC 2.A.36) family.</text>
</comment>
<accession>A0A1G8AM12</accession>